<comment type="similarity">
    <text evidence="2">Belongs to the pterin-4-alpha-carbinolamine dehydratase family.</text>
</comment>
<keyword evidence="5 6" id="KW-0456">Lyase</keyword>
<sequence>MPMNIRAVLGVDYDTGIEMVGEIGKVAIELEHRPDIDIRWTGLRIPMTTHTAGDVITELDFLLIDRIDEIARSHGAR</sequence>
<dbReference type="SUPFAM" id="SSF55248">
    <property type="entry name" value="PCD-like"/>
    <property type="match status" value="1"/>
</dbReference>
<evidence type="ECO:0000313" key="7">
    <source>
        <dbReference type="Proteomes" id="UP000431401"/>
    </source>
</evidence>
<dbReference type="Gene3D" id="3.30.1360.20">
    <property type="entry name" value="Transcriptional coactivator/pterin dehydratase"/>
    <property type="match status" value="1"/>
</dbReference>
<dbReference type="GO" id="GO:0006729">
    <property type="term" value="P:tetrahydrobiopterin biosynthetic process"/>
    <property type="evidence" value="ECO:0007669"/>
    <property type="project" value="InterPro"/>
</dbReference>
<comment type="caution">
    <text evidence="6">The sequence shown here is derived from an EMBL/GenBank/DDBJ whole genome shotgun (WGS) entry which is preliminary data.</text>
</comment>
<gene>
    <name evidence="6" type="ORF">NRB56_23010</name>
</gene>
<dbReference type="AlphaFoldDB" id="A0A7K0DM11"/>
<dbReference type="EC" id="4.2.1.96" evidence="3"/>
<protein>
    <recommendedName>
        <fullName evidence="4">Putative pterin-4-alpha-carbinolamine dehydratase</fullName>
        <ecNumber evidence="3">4.2.1.96</ecNumber>
    </recommendedName>
</protein>
<keyword evidence="7" id="KW-1185">Reference proteome</keyword>
<evidence type="ECO:0000256" key="3">
    <source>
        <dbReference type="ARBA" id="ARBA00013252"/>
    </source>
</evidence>
<evidence type="ECO:0000256" key="5">
    <source>
        <dbReference type="ARBA" id="ARBA00023239"/>
    </source>
</evidence>
<dbReference type="GO" id="GO:0008124">
    <property type="term" value="F:4-alpha-hydroxytetrahydrobiopterin dehydratase activity"/>
    <property type="evidence" value="ECO:0007669"/>
    <property type="project" value="UniProtKB-EC"/>
</dbReference>
<dbReference type="OrthoDB" id="15077at2"/>
<comment type="catalytic activity">
    <reaction evidence="1">
        <text>(4aS,6R)-4a-hydroxy-L-erythro-5,6,7,8-tetrahydrobiopterin = (6R)-L-erythro-6,7-dihydrobiopterin + H2O</text>
        <dbReference type="Rhea" id="RHEA:11920"/>
        <dbReference type="ChEBI" id="CHEBI:15377"/>
        <dbReference type="ChEBI" id="CHEBI:15642"/>
        <dbReference type="ChEBI" id="CHEBI:43120"/>
        <dbReference type="EC" id="4.2.1.96"/>
    </reaction>
</comment>
<dbReference type="InterPro" id="IPR001533">
    <property type="entry name" value="Pterin_deHydtase"/>
</dbReference>
<dbReference type="Pfam" id="PF01329">
    <property type="entry name" value="Pterin_4a"/>
    <property type="match status" value="1"/>
</dbReference>
<evidence type="ECO:0000256" key="1">
    <source>
        <dbReference type="ARBA" id="ARBA00001554"/>
    </source>
</evidence>
<accession>A0A7K0DM11</accession>
<evidence type="ECO:0000313" key="6">
    <source>
        <dbReference type="EMBL" id="MQY26728.1"/>
    </source>
</evidence>
<evidence type="ECO:0000256" key="4">
    <source>
        <dbReference type="ARBA" id="ARBA00021735"/>
    </source>
</evidence>
<evidence type="ECO:0000256" key="2">
    <source>
        <dbReference type="ARBA" id="ARBA00006472"/>
    </source>
</evidence>
<proteinExistence type="inferred from homology"/>
<dbReference type="InterPro" id="IPR036428">
    <property type="entry name" value="PCD_sf"/>
</dbReference>
<dbReference type="Proteomes" id="UP000431401">
    <property type="component" value="Unassembled WGS sequence"/>
</dbReference>
<name>A0A7K0DM11_9NOCA</name>
<dbReference type="EMBL" id="WEGI01000004">
    <property type="protein sequence ID" value="MQY26728.1"/>
    <property type="molecule type" value="Genomic_DNA"/>
</dbReference>
<organism evidence="6 7">
    <name type="scientific">Nocardia aurantia</name>
    <dbReference type="NCBI Taxonomy" id="2585199"/>
    <lineage>
        <taxon>Bacteria</taxon>
        <taxon>Bacillati</taxon>
        <taxon>Actinomycetota</taxon>
        <taxon>Actinomycetes</taxon>
        <taxon>Mycobacteriales</taxon>
        <taxon>Nocardiaceae</taxon>
        <taxon>Nocardia</taxon>
    </lineage>
</organism>
<reference evidence="6 7" key="1">
    <citation type="submission" date="2019-10" db="EMBL/GenBank/DDBJ databases">
        <title>Nocardia macrotermitis sp. nov. and Nocardia aurantia sp. nov., isolated from the gut of fungus growing-termite Macrotermes natalensis.</title>
        <authorList>
            <person name="Benndorf R."/>
            <person name="Schwitalla J."/>
            <person name="Martin K."/>
            <person name="De Beer W."/>
            <person name="Kaster A.-K."/>
            <person name="Vollmers J."/>
            <person name="Poulsen M."/>
            <person name="Beemelmanns C."/>
        </authorList>
    </citation>
    <scope>NUCLEOTIDE SEQUENCE [LARGE SCALE GENOMIC DNA]</scope>
    <source>
        <strain evidence="6 7">RB56</strain>
    </source>
</reference>